<dbReference type="Proteomes" id="UP000887580">
    <property type="component" value="Unplaced"/>
</dbReference>
<name>A0AC35FD13_9BILA</name>
<dbReference type="WBParaSite" id="PS1159_v2.g15618.t1">
    <property type="protein sequence ID" value="PS1159_v2.g15618.t1"/>
    <property type="gene ID" value="PS1159_v2.g15618"/>
</dbReference>
<sequence>MSRKLPPKRLHFDGQFCRQNWSLSYLVIDYITNTQTSAKAWTKLIQSCKNFFAKNQIFVIEKLCLTFDSKLKLSMNEFEKSFDFAKVPCKFWITDIFHFPFVTTQNKISSIIPKNYRCDVKVLRLFHQTISFDAFLFLSSNVEIIKLDFVTVKNENGSIVPFEKLVEILPKIKEIKL</sequence>
<accession>A0AC35FD13</accession>
<reference evidence="2" key="1">
    <citation type="submission" date="2022-11" db="UniProtKB">
        <authorList>
            <consortium name="WormBaseParasite"/>
        </authorList>
    </citation>
    <scope>IDENTIFICATION</scope>
</reference>
<evidence type="ECO:0000313" key="2">
    <source>
        <dbReference type="WBParaSite" id="PS1159_v2.g15618.t1"/>
    </source>
</evidence>
<proteinExistence type="predicted"/>
<evidence type="ECO:0000313" key="1">
    <source>
        <dbReference type="Proteomes" id="UP000887580"/>
    </source>
</evidence>
<organism evidence="1 2">
    <name type="scientific">Panagrolaimus sp. PS1159</name>
    <dbReference type="NCBI Taxonomy" id="55785"/>
    <lineage>
        <taxon>Eukaryota</taxon>
        <taxon>Metazoa</taxon>
        <taxon>Ecdysozoa</taxon>
        <taxon>Nematoda</taxon>
        <taxon>Chromadorea</taxon>
        <taxon>Rhabditida</taxon>
        <taxon>Tylenchina</taxon>
        <taxon>Panagrolaimomorpha</taxon>
        <taxon>Panagrolaimoidea</taxon>
        <taxon>Panagrolaimidae</taxon>
        <taxon>Panagrolaimus</taxon>
    </lineage>
</organism>
<protein>
    <submittedName>
        <fullName evidence="2">Uncharacterized protein</fullName>
    </submittedName>
</protein>